<dbReference type="InterPro" id="IPR001991">
    <property type="entry name" value="Na-dicarboxylate_symporter"/>
</dbReference>
<dbReference type="SUPFAM" id="SSF118215">
    <property type="entry name" value="Proton glutamate symport protein"/>
    <property type="match status" value="1"/>
</dbReference>
<comment type="similarity">
    <text evidence="7">Belongs to the dicarboxylate/amino acid:cation symporter (DAACS) (TC 2.A.23) family.</text>
</comment>
<evidence type="ECO:0000256" key="8">
    <source>
        <dbReference type="SAM" id="MobiDB-lite"/>
    </source>
</evidence>
<feature type="compositionally biased region" description="Low complexity" evidence="8">
    <location>
        <begin position="1"/>
        <end position="14"/>
    </location>
</feature>
<feature type="transmembrane region" description="Helical" evidence="7">
    <location>
        <begin position="276"/>
        <end position="294"/>
    </location>
</feature>
<reference evidence="9" key="2">
    <citation type="submission" date="2019-06" db="EMBL/GenBank/DDBJ databases">
        <title>Genomics analysis of Aphanomyces spp. identifies a new class of oomycete effector associated with host adaptation.</title>
        <authorList>
            <person name="Gaulin E."/>
        </authorList>
    </citation>
    <scope>NUCLEOTIDE SEQUENCE</scope>
    <source>
        <strain evidence="9">CBS 578.67</strain>
    </source>
</reference>
<feature type="region of interest" description="Disordered" evidence="8">
    <location>
        <begin position="1"/>
        <end position="57"/>
    </location>
</feature>
<evidence type="ECO:0000256" key="1">
    <source>
        <dbReference type="ARBA" id="ARBA00004651"/>
    </source>
</evidence>
<evidence type="ECO:0000256" key="6">
    <source>
        <dbReference type="ARBA" id="ARBA00023136"/>
    </source>
</evidence>
<protein>
    <recommendedName>
        <fullName evidence="7">Amino acid transporter</fullName>
    </recommendedName>
</protein>
<keyword evidence="6 7" id="KW-0472">Membrane</keyword>
<feature type="transmembrane region" description="Helical" evidence="7">
    <location>
        <begin position="473"/>
        <end position="489"/>
    </location>
</feature>
<dbReference type="EMBL" id="VJMH01005273">
    <property type="protein sequence ID" value="KAF0697979.1"/>
    <property type="molecule type" value="Genomic_DNA"/>
</dbReference>
<name>A0A485KSR9_9STRA</name>
<feature type="transmembrane region" description="Helical" evidence="7">
    <location>
        <begin position="315"/>
        <end position="340"/>
    </location>
</feature>
<reference evidence="10 11" key="1">
    <citation type="submission" date="2019-03" db="EMBL/GenBank/DDBJ databases">
        <authorList>
            <person name="Gaulin E."/>
            <person name="Dumas B."/>
        </authorList>
    </citation>
    <scope>NUCLEOTIDE SEQUENCE [LARGE SCALE GENOMIC DNA]</scope>
    <source>
        <strain evidence="10">CBS 568.67</strain>
    </source>
</reference>
<evidence type="ECO:0000256" key="4">
    <source>
        <dbReference type="ARBA" id="ARBA00022692"/>
    </source>
</evidence>
<feature type="transmembrane region" description="Helical" evidence="7">
    <location>
        <begin position="496"/>
        <end position="515"/>
    </location>
</feature>
<dbReference type="InterPro" id="IPR036458">
    <property type="entry name" value="Na:dicarbo_symporter_sf"/>
</dbReference>
<gene>
    <name evidence="10" type="primary">Aste57867_11361</name>
    <name evidence="9" type="ORF">As57867_011319</name>
    <name evidence="10" type="ORF">ASTE57867_11361</name>
</gene>
<proteinExistence type="inferred from homology"/>
<evidence type="ECO:0000313" key="11">
    <source>
        <dbReference type="Proteomes" id="UP000332933"/>
    </source>
</evidence>
<dbReference type="Proteomes" id="UP000332933">
    <property type="component" value="Unassembled WGS sequence"/>
</dbReference>
<keyword evidence="3" id="KW-1003">Cell membrane</keyword>
<keyword evidence="11" id="KW-1185">Reference proteome</keyword>
<dbReference type="AlphaFoldDB" id="A0A485KSR9"/>
<feature type="transmembrane region" description="Helical" evidence="7">
    <location>
        <begin position="67"/>
        <end position="89"/>
    </location>
</feature>
<evidence type="ECO:0000256" key="2">
    <source>
        <dbReference type="ARBA" id="ARBA00022448"/>
    </source>
</evidence>
<dbReference type="PANTHER" id="PTHR42865">
    <property type="entry name" value="PROTON/GLUTAMATE-ASPARTATE SYMPORTER"/>
    <property type="match status" value="1"/>
</dbReference>
<dbReference type="PANTHER" id="PTHR42865:SF7">
    <property type="entry name" value="PROTON_GLUTAMATE-ASPARTATE SYMPORTER"/>
    <property type="match status" value="1"/>
</dbReference>
<dbReference type="GO" id="GO:0015293">
    <property type="term" value="F:symporter activity"/>
    <property type="evidence" value="ECO:0007669"/>
    <property type="project" value="UniProtKB-UniRule"/>
</dbReference>
<dbReference type="Pfam" id="PF00375">
    <property type="entry name" value="SDF"/>
    <property type="match status" value="1"/>
</dbReference>
<organism evidence="10 11">
    <name type="scientific">Aphanomyces stellatus</name>
    <dbReference type="NCBI Taxonomy" id="120398"/>
    <lineage>
        <taxon>Eukaryota</taxon>
        <taxon>Sar</taxon>
        <taxon>Stramenopiles</taxon>
        <taxon>Oomycota</taxon>
        <taxon>Saprolegniomycetes</taxon>
        <taxon>Saprolegniales</taxon>
        <taxon>Verrucalvaceae</taxon>
        <taxon>Aphanomyces</taxon>
    </lineage>
</organism>
<keyword evidence="5 7" id="KW-1133">Transmembrane helix</keyword>
<keyword evidence="4 7" id="KW-0812">Transmembrane</keyword>
<comment type="subcellular location">
    <subcellularLocation>
        <location evidence="1">Cell membrane</location>
        <topology evidence="1">Multi-pass membrane protein</topology>
    </subcellularLocation>
    <subcellularLocation>
        <location evidence="7">Membrane</location>
        <topology evidence="7">Multi-pass membrane protein</topology>
    </subcellularLocation>
</comment>
<dbReference type="Gene3D" id="1.10.3860.10">
    <property type="entry name" value="Sodium:dicarboxylate symporter"/>
    <property type="match status" value="1"/>
</dbReference>
<feature type="transmembrane region" description="Helical" evidence="7">
    <location>
        <begin position="119"/>
        <end position="144"/>
    </location>
</feature>
<dbReference type="PRINTS" id="PR00173">
    <property type="entry name" value="EDTRNSPORT"/>
</dbReference>
<dbReference type="OrthoDB" id="5877963at2759"/>
<evidence type="ECO:0000313" key="10">
    <source>
        <dbReference type="EMBL" id="VFT88223.1"/>
    </source>
</evidence>
<evidence type="ECO:0000313" key="9">
    <source>
        <dbReference type="EMBL" id="KAF0697979.1"/>
    </source>
</evidence>
<feature type="compositionally biased region" description="Low complexity" evidence="8">
    <location>
        <begin position="22"/>
        <end position="34"/>
    </location>
</feature>
<feature type="transmembrane region" description="Helical" evidence="7">
    <location>
        <begin position="443"/>
        <end position="461"/>
    </location>
</feature>
<feature type="transmembrane region" description="Helical" evidence="7">
    <location>
        <begin position="156"/>
        <end position="178"/>
    </location>
</feature>
<sequence>MMLYQPQQQTTAIQPTPPPAPSSEYSSEYQAPSSLTSGNVHGGTRPHGATNGAGDRRRSEAEAKWKHYFLGAPGTLLGAALGLVLGYIMTRDFIQTPLKDYDLKNSKVAQNTLIQLGLLWLRAVTCVMLPLTILNLTLVTAEIAATRRWSHIGWRAVALSCLTSLLVVTQGLGIGHFLSPYFTGRKYYFRLPPFAFTCPTSPKDMLLVNSKTNELYCGTTTVDALQTIAFLLNDTTTVLKVAPTVNRLTDFGSSINEVISVLFNTTHFNNASNTNLVTLVLFAFTFGICAGIYTKHAKREQLFNLLRELVSIFEIMTSWITTVTPFALVFLIAGPIYAGTHNPFLGKTTAFPQGNDLVHLMWFILAYVAVSLFHALVVLPALLLVCTCTNPLKLLWQMKEALIYAFGTASSRKSLPVLRSNYSRAMGRSLPVSRFLLQMGASLNKSGGALYICLALVWMFYNAGLEDYFTPTKMALAAVLSTLGSYLVAPVRNGGIVVVLSAFAMLTGLPTPYAFNFLLLTECIVDPIATVLNAWTNVVVTRVVERDV</sequence>
<dbReference type="GO" id="GO:0005886">
    <property type="term" value="C:plasma membrane"/>
    <property type="evidence" value="ECO:0007669"/>
    <property type="project" value="UniProtKB-SubCell"/>
</dbReference>
<dbReference type="EMBL" id="CAADRA010005294">
    <property type="protein sequence ID" value="VFT88223.1"/>
    <property type="molecule type" value="Genomic_DNA"/>
</dbReference>
<evidence type="ECO:0000256" key="7">
    <source>
        <dbReference type="RuleBase" id="RU361216"/>
    </source>
</evidence>
<evidence type="ECO:0000256" key="5">
    <source>
        <dbReference type="ARBA" id="ARBA00022989"/>
    </source>
</evidence>
<evidence type="ECO:0000256" key="3">
    <source>
        <dbReference type="ARBA" id="ARBA00022475"/>
    </source>
</evidence>
<keyword evidence="7" id="KW-0769">Symport</keyword>
<feature type="transmembrane region" description="Helical" evidence="7">
    <location>
        <begin position="360"/>
        <end position="385"/>
    </location>
</feature>
<accession>A0A485KSR9</accession>
<keyword evidence="2 7" id="KW-0813">Transport</keyword>